<feature type="domain" description="PilZ" evidence="1">
    <location>
        <begin position="4"/>
        <end position="99"/>
    </location>
</feature>
<reference evidence="2" key="1">
    <citation type="journal article" date="2015" name="Nature">
        <title>Complex archaea that bridge the gap between prokaryotes and eukaryotes.</title>
        <authorList>
            <person name="Spang A."/>
            <person name="Saw J.H."/>
            <person name="Jorgensen S.L."/>
            <person name="Zaremba-Niedzwiedzka K."/>
            <person name="Martijn J."/>
            <person name="Lind A.E."/>
            <person name="van Eijk R."/>
            <person name="Schleper C."/>
            <person name="Guy L."/>
            <person name="Ettema T.J."/>
        </authorList>
    </citation>
    <scope>NUCLEOTIDE SEQUENCE</scope>
</reference>
<dbReference type="GO" id="GO:0035438">
    <property type="term" value="F:cyclic-di-GMP binding"/>
    <property type="evidence" value="ECO:0007669"/>
    <property type="project" value="InterPro"/>
</dbReference>
<gene>
    <name evidence="2" type="ORF">LCGC14_1188310</name>
</gene>
<protein>
    <recommendedName>
        <fullName evidence="1">PilZ domain-containing protein</fullName>
    </recommendedName>
</protein>
<dbReference type="EMBL" id="LAZR01006008">
    <property type="protein sequence ID" value="KKM95429.1"/>
    <property type="molecule type" value="Genomic_DNA"/>
</dbReference>
<dbReference type="SUPFAM" id="SSF141371">
    <property type="entry name" value="PilZ domain-like"/>
    <property type="match status" value="1"/>
</dbReference>
<evidence type="ECO:0000259" key="1">
    <source>
        <dbReference type="Pfam" id="PF07238"/>
    </source>
</evidence>
<accession>A0A0F9LK78</accession>
<comment type="caution">
    <text evidence="2">The sequence shown here is derived from an EMBL/GenBank/DDBJ whole genome shotgun (WGS) entry which is preliminary data.</text>
</comment>
<dbReference type="AlphaFoldDB" id="A0A0F9LK78"/>
<dbReference type="Pfam" id="PF07238">
    <property type="entry name" value="PilZ"/>
    <property type="match status" value="1"/>
</dbReference>
<name>A0A0F9LK78_9ZZZZ</name>
<sequence>MKDKRKALRSEFAWPVSVWLGNYSCFYNGRMVNLSRLGALVTLPSETPISVGETLELNFPRTAALAKRKGQAGRIKVASVKRIQRLDEFLFVAVEFTDPNPA</sequence>
<dbReference type="InterPro" id="IPR009875">
    <property type="entry name" value="PilZ_domain"/>
</dbReference>
<proteinExistence type="predicted"/>
<evidence type="ECO:0000313" key="2">
    <source>
        <dbReference type="EMBL" id="KKM95429.1"/>
    </source>
</evidence>
<organism evidence="2">
    <name type="scientific">marine sediment metagenome</name>
    <dbReference type="NCBI Taxonomy" id="412755"/>
    <lineage>
        <taxon>unclassified sequences</taxon>
        <taxon>metagenomes</taxon>
        <taxon>ecological metagenomes</taxon>
    </lineage>
</organism>
<dbReference type="Gene3D" id="2.40.10.220">
    <property type="entry name" value="predicted glycosyltransferase like domains"/>
    <property type="match status" value="1"/>
</dbReference>